<dbReference type="EMBL" id="HACG01052034">
    <property type="protein sequence ID" value="CEK98905.1"/>
    <property type="molecule type" value="Transcribed_RNA"/>
</dbReference>
<dbReference type="AlphaFoldDB" id="A0A0B7C3A0"/>
<accession>A0A0B7C3A0</accession>
<name>A0A0B7C3A0_9EUPU</name>
<evidence type="ECO:0000313" key="1">
    <source>
        <dbReference type="EMBL" id="CEK98905.1"/>
    </source>
</evidence>
<proteinExistence type="predicted"/>
<reference evidence="1" key="1">
    <citation type="submission" date="2014-12" db="EMBL/GenBank/DDBJ databases">
        <title>Insight into the proteome of Arion vulgaris.</title>
        <authorList>
            <person name="Aradska J."/>
            <person name="Bulat T."/>
            <person name="Smidak R."/>
            <person name="Sarate P."/>
            <person name="Gangsoo J."/>
            <person name="Sialana F."/>
            <person name="Bilban M."/>
            <person name="Lubec G."/>
        </authorList>
    </citation>
    <scope>NUCLEOTIDE SEQUENCE</scope>
    <source>
        <tissue evidence="1">Skin</tissue>
    </source>
</reference>
<feature type="non-terminal residue" evidence="1">
    <location>
        <position position="88"/>
    </location>
</feature>
<sequence>QTPYSLVSSLSNPEPSNAAHLSIKNLDVSDSQVSQQYPDKSLTSLRILQESEDNQFSYTQEMAKVKSDTAVSLAKVMSDTIVSLATNT</sequence>
<gene>
    <name evidence="1" type="primary">ORF219938</name>
</gene>
<protein>
    <submittedName>
        <fullName evidence="1">Uncharacterized protein</fullName>
    </submittedName>
</protein>
<organism evidence="1">
    <name type="scientific">Arion vulgaris</name>
    <dbReference type="NCBI Taxonomy" id="1028688"/>
    <lineage>
        <taxon>Eukaryota</taxon>
        <taxon>Metazoa</taxon>
        <taxon>Spiralia</taxon>
        <taxon>Lophotrochozoa</taxon>
        <taxon>Mollusca</taxon>
        <taxon>Gastropoda</taxon>
        <taxon>Heterobranchia</taxon>
        <taxon>Euthyneura</taxon>
        <taxon>Panpulmonata</taxon>
        <taxon>Eupulmonata</taxon>
        <taxon>Stylommatophora</taxon>
        <taxon>Helicina</taxon>
        <taxon>Arionoidea</taxon>
        <taxon>Arionidae</taxon>
        <taxon>Arion</taxon>
    </lineage>
</organism>
<feature type="non-terminal residue" evidence="1">
    <location>
        <position position="1"/>
    </location>
</feature>